<feature type="compositionally biased region" description="Low complexity" evidence="6">
    <location>
        <begin position="14"/>
        <end position="35"/>
    </location>
</feature>
<dbReference type="InterPro" id="IPR041470">
    <property type="entry name" value="GCP_N"/>
</dbReference>
<dbReference type="InterPro" id="IPR042241">
    <property type="entry name" value="GCP_C_sf"/>
</dbReference>
<dbReference type="GO" id="GO:0007020">
    <property type="term" value="P:microtubule nucleation"/>
    <property type="evidence" value="ECO:0007669"/>
    <property type="project" value="InterPro"/>
</dbReference>
<dbReference type="GO" id="GO:0000278">
    <property type="term" value="P:mitotic cell cycle"/>
    <property type="evidence" value="ECO:0007669"/>
    <property type="project" value="TreeGrafter"/>
</dbReference>
<dbReference type="GO" id="GO:0043015">
    <property type="term" value="F:gamma-tubulin binding"/>
    <property type="evidence" value="ECO:0007669"/>
    <property type="project" value="InterPro"/>
</dbReference>
<accession>S8BHH2</accession>
<comment type="subcellular location">
    <subcellularLocation>
        <location evidence="5">Cytoplasm</location>
        <location evidence="5">Cytoskeleton</location>
        <location evidence="5">Microtubule organizing center</location>
    </subcellularLocation>
</comment>
<dbReference type="GO" id="GO:0051011">
    <property type="term" value="F:microtubule minus-end binding"/>
    <property type="evidence" value="ECO:0007669"/>
    <property type="project" value="TreeGrafter"/>
</dbReference>
<feature type="compositionally biased region" description="Low complexity" evidence="6">
    <location>
        <begin position="45"/>
        <end position="69"/>
    </location>
</feature>
<dbReference type="GO" id="GO:0005874">
    <property type="term" value="C:microtubule"/>
    <property type="evidence" value="ECO:0007669"/>
    <property type="project" value="UniProtKB-KW"/>
</dbReference>
<gene>
    <name evidence="9" type="ORF">H072_7456</name>
</gene>
<dbReference type="EMBL" id="AQGS01000530">
    <property type="protein sequence ID" value="EPS38788.1"/>
    <property type="molecule type" value="Genomic_DNA"/>
</dbReference>
<dbReference type="PANTHER" id="PTHR19302:SF13">
    <property type="entry name" value="GAMMA-TUBULIN COMPLEX COMPONENT 2"/>
    <property type="match status" value="1"/>
</dbReference>
<reference evidence="10" key="2">
    <citation type="submission" date="2013-04" db="EMBL/GenBank/DDBJ databases">
        <title>Genomic mechanisms accounting for the adaptation to parasitism in nematode-trapping fungi.</title>
        <authorList>
            <person name="Ahren D.G."/>
        </authorList>
    </citation>
    <scope>NUCLEOTIDE SEQUENCE [LARGE SCALE GENOMIC DNA]</scope>
    <source>
        <strain evidence="10">CBS 200.50</strain>
    </source>
</reference>
<dbReference type="HOGENOM" id="CLU_007738_0_1_1"/>
<evidence type="ECO:0000256" key="3">
    <source>
        <dbReference type="ARBA" id="ARBA00022701"/>
    </source>
</evidence>
<feature type="domain" description="Gamma tubulin complex component C-terminal" evidence="7">
    <location>
        <begin position="517"/>
        <end position="860"/>
    </location>
</feature>
<dbReference type="GO" id="GO:0051321">
    <property type="term" value="P:meiotic cell cycle"/>
    <property type="evidence" value="ECO:0007669"/>
    <property type="project" value="TreeGrafter"/>
</dbReference>
<keyword evidence="2 5" id="KW-0963">Cytoplasm</keyword>
<protein>
    <recommendedName>
        <fullName evidence="5">Spindle pole body component</fullName>
    </recommendedName>
</protein>
<evidence type="ECO:0000256" key="2">
    <source>
        <dbReference type="ARBA" id="ARBA00022490"/>
    </source>
</evidence>
<dbReference type="GO" id="GO:0044732">
    <property type="term" value="C:mitotic spindle pole body"/>
    <property type="evidence" value="ECO:0007669"/>
    <property type="project" value="TreeGrafter"/>
</dbReference>
<dbReference type="eggNOG" id="KOG2001">
    <property type="taxonomic scope" value="Eukaryota"/>
</dbReference>
<sequence length="876" mass="97697">MSHRTSRQGFPREPSSGAGTSGRASAPPSESPVSPRTRRTGTTFPSHGGSSTSTSRSHNSASHISSNPSRVDRRITTTATTTTTANSALLVTKVKQADVRANPGAQGISQSRAGVTHSTSQNNRVVVSWSSEVCLKQHTSAPLASRITYPPLASSIQTAKGNLSLEKMNTDAQEASIIEDLLFCFMGLEGQYIRFKEEYNPANEAERLAGPQFRLPLGLEPNIKDTLVVLLKIAKHYAALDAFIEVQSRDEFGAVNHALCAAIRKLLKDYLILIAQLEHQFLSNPTFTLHTLHLSMISVGHTLSQIYSLAQEILRRNSLLEDDDLDSVEDDVEMLLESLRDGANIAGGAPVMGRKICKGGAVLALITNRLSSMAGDPATRNLLEYLLRQSSMPYMVMLNEWLHHGVIKDAHAEFLVKETKSIRREKLEEDYTDEYWDKRYTLRHNDVPPQLEAVKEKVLLAGKYLNVVRECGGVDVSKEVKDVPATFDDPSFLDNVSMAYAHANESLLNLLLTTHGLRARLRSLKHYFFLDQSDFFTYFLEMGTPELRKPARNVNVAKLQSLLDLALRQPGSIAASDPFKEDVRVQMNEIGLTKWLMRIVSVSGLEDGSALVDDHRNGSAADDDKGIIGFNAMELDFAVPFPLSLVISRKTILRYQLLFRYLLSLRHLEILLVGAWQDHTKVASWRHQSRFISIERWKRGAFTLRARMLVFVQQLLYFCTAEVLEPNWHNLQERIGSVKTVDELMQNHVDFLDTCLKECMLTNSKLLKIHAKIMQTCTMFASYTSHLSRALISADPSLNASMSEHGTLGSEDMVKIDKLRDNLKKYEENFSRHLKILLDALNYYAATETVVLLGLCARLSTANDGSAVVNVGLEDP</sequence>
<evidence type="ECO:0000259" key="7">
    <source>
        <dbReference type="Pfam" id="PF04130"/>
    </source>
</evidence>
<evidence type="ECO:0000313" key="9">
    <source>
        <dbReference type="EMBL" id="EPS38788.1"/>
    </source>
</evidence>
<evidence type="ECO:0000313" key="10">
    <source>
        <dbReference type="Proteomes" id="UP000015100"/>
    </source>
</evidence>
<feature type="region of interest" description="Disordered" evidence="6">
    <location>
        <begin position="1"/>
        <end position="74"/>
    </location>
</feature>
<dbReference type="OrthoDB" id="2192946at2759"/>
<proteinExistence type="inferred from homology"/>
<dbReference type="STRING" id="1284197.S8BHH2"/>
<dbReference type="AlphaFoldDB" id="S8BHH2"/>
<dbReference type="GO" id="GO:0000922">
    <property type="term" value="C:spindle pole"/>
    <property type="evidence" value="ECO:0007669"/>
    <property type="project" value="InterPro"/>
</dbReference>
<comment type="similarity">
    <text evidence="1 5">Belongs to the TUBGCP family.</text>
</comment>
<dbReference type="Gene3D" id="1.20.120.1900">
    <property type="entry name" value="Gamma-tubulin complex, C-terminal domain"/>
    <property type="match status" value="1"/>
</dbReference>
<dbReference type="GO" id="GO:0031122">
    <property type="term" value="P:cytoplasmic microtubule organization"/>
    <property type="evidence" value="ECO:0007669"/>
    <property type="project" value="TreeGrafter"/>
</dbReference>
<keyword evidence="3 5" id="KW-0493">Microtubule</keyword>
<dbReference type="Pfam" id="PF17681">
    <property type="entry name" value="GCP_N_terminal"/>
    <property type="match status" value="1"/>
</dbReference>
<keyword evidence="10" id="KW-1185">Reference proteome</keyword>
<dbReference type="GO" id="GO:0000930">
    <property type="term" value="C:gamma-tubulin complex"/>
    <property type="evidence" value="ECO:0007669"/>
    <property type="project" value="TreeGrafter"/>
</dbReference>
<comment type="caution">
    <text evidence="9">The sequence shown here is derived from an EMBL/GenBank/DDBJ whole genome shotgun (WGS) entry which is preliminary data.</text>
</comment>
<dbReference type="FunFam" id="1.20.120.1900:FF:000011">
    <property type="entry name" value="Spindle pole body component"/>
    <property type="match status" value="1"/>
</dbReference>
<keyword evidence="4 5" id="KW-0206">Cytoskeleton</keyword>
<dbReference type="PANTHER" id="PTHR19302">
    <property type="entry name" value="GAMMA TUBULIN COMPLEX PROTEIN"/>
    <property type="match status" value="1"/>
</dbReference>
<organism evidence="9 10">
    <name type="scientific">Dactylellina haptotyla (strain CBS 200.50)</name>
    <name type="common">Nematode-trapping fungus</name>
    <name type="synonym">Monacrosporium haptotylum</name>
    <dbReference type="NCBI Taxonomy" id="1284197"/>
    <lineage>
        <taxon>Eukaryota</taxon>
        <taxon>Fungi</taxon>
        <taxon>Dikarya</taxon>
        <taxon>Ascomycota</taxon>
        <taxon>Pezizomycotina</taxon>
        <taxon>Orbiliomycetes</taxon>
        <taxon>Orbiliales</taxon>
        <taxon>Orbiliaceae</taxon>
        <taxon>Dactylellina</taxon>
    </lineage>
</organism>
<dbReference type="InterPro" id="IPR040457">
    <property type="entry name" value="GCP_C"/>
</dbReference>
<dbReference type="Pfam" id="PF04130">
    <property type="entry name" value="GCP_C_terminal"/>
    <property type="match status" value="1"/>
</dbReference>
<evidence type="ECO:0000256" key="6">
    <source>
        <dbReference type="SAM" id="MobiDB-lite"/>
    </source>
</evidence>
<dbReference type="InterPro" id="IPR007259">
    <property type="entry name" value="GCP"/>
</dbReference>
<dbReference type="Proteomes" id="UP000015100">
    <property type="component" value="Unassembled WGS sequence"/>
</dbReference>
<evidence type="ECO:0000259" key="8">
    <source>
        <dbReference type="Pfam" id="PF17681"/>
    </source>
</evidence>
<reference evidence="9 10" key="1">
    <citation type="journal article" date="2013" name="PLoS Genet.">
        <title>Genomic mechanisms accounting for the adaptation to parasitism in nematode-trapping fungi.</title>
        <authorList>
            <person name="Meerupati T."/>
            <person name="Andersson K.M."/>
            <person name="Friman E."/>
            <person name="Kumar D."/>
            <person name="Tunlid A."/>
            <person name="Ahren D."/>
        </authorList>
    </citation>
    <scope>NUCLEOTIDE SEQUENCE [LARGE SCALE GENOMIC DNA]</scope>
    <source>
        <strain evidence="9 10">CBS 200.50</strain>
    </source>
</reference>
<evidence type="ECO:0000256" key="4">
    <source>
        <dbReference type="ARBA" id="ARBA00023212"/>
    </source>
</evidence>
<dbReference type="OMA" id="QNMSGDP"/>
<evidence type="ECO:0000256" key="1">
    <source>
        <dbReference type="ARBA" id="ARBA00010337"/>
    </source>
</evidence>
<name>S8BHH2_DACHA</name>
<feature type="domain" description="Gamma tubulin complex component protein N-terminal" evidence="8">
    <location>
        <begin position="178"/>
        <end position="512"/>
    </location>
</feature>
<dbReference type="GO" id="GO:0051225">
    <property type="term" value="P:spindle assembly"/>
    <property type="evidence" value="ECO:0007669"/>
    <property type="project" value="TreeGrafter"/>
</dbReference>
<evidence type="ECO:0000256" key="5">
    <source>
        <dbReference type="RuleBase" id="RU363050"/>
    </source>
</evidence>